<keyword evidence="8" id="KW-1185">Reference proteome</keyword>
<dbReference type="AlphaFoldDB" id="A0A0H5DSN7"/>
<feature type="transmembrane region" description="Helical" evidence="4">
    <location>
        <begin position="102"/>
        <end position="122"/>
    </location>
</feature>
<feature type="transmembrane region" description="Helical" evidence="4">
    <location>
        <begin position="128"/>
        <end position="151"/>
    </location>
</feature>
<reference evidence="8" key="1">
    <citation type="submission" date="2015-06" db="EMBL/GenBank/DDBJ databases">
        <authorList>
            <person name="Bertelli C."/>
        </authorList>
    </citation>
    <scope>NUCLEOTIDE SEQUENCE [LARGE SCALE GENOMIC DNA]</scope>
    <source>
        <strain evidence="8">CRIB-30</strain>
    </source>
</reference>
<keyword evidence="4" id="KW-0472">Membrane</keyword>
<keyword evidence="4" id="KW-1133">Transmembrane helix</keyword>
<dbReference type="InterPro" id="IPR004101">
    <property type="entry name" value="Mur_ligase_C"/>
</dbReference>
<evidence type="ECO:0000256" key="1">
    <source>
        <dbReference type="ARBA" id="ARBA00022598"/>
    </source>
</evidence>
<keyword evidence="1 7" id="KW-0436">Ligase</keyword>
<evidence type="ECO:0000256" key="2">
    <source>
        <dbReference type="ARBA" id="ARBA00022741"/>
    </source>
</evidence>
<dbReference type="Pfam" id="PF08245">
    <property type="entry name" value="Mur_ligase_M"/>
    <property type="match status" value="1"/>
</dbReference>
<dbReference type="SUPFAM" id="SSF53244">
    <property type="entry name" value="MurD-like peptide ligases, peptide-binding domain"/>
    <property type="match status" value="1"/>
</dbReference>
<evidence type="ECO:0000259" key="5">
    <source>
        <dbReference type="Pfam" id="PF02875"/>
    </source>
</evidence>
<keyword evidence="4" id="KW-0812">Transmembrane</keyword>
<feature type="transmembrane region" description="Helical" evidence="4">
    <location>
        <begin position="52"/>
        <end position="81"/>
    </location>
</feature>
<dbReference type="Pfam" id="PF02875">
    <property type="entry name" value="Mur_ligase_C"/>
    <property type="match status" value="1"/>
</dbReference>
<dbReference type="EMBL" id="CWGJ01000027">
    <property type="protein sequence ID" value="CRX39328.1"/>
    <property type="molecule type" value="Genomic_DNA"/>
</dbReference>
<name>A0A0H5DSN7_9BACT</name>
<dbReference type="EC" id="6.3.2.10" evidence="7"/>
<gene>
    <name evidence="7" type="primary">murF</name>
    <name evidence="7" type="ORF">ELAC_2006</name>
</gene>
<keyword evidence="2" id="KW-0547">Nucleotide-binding</keyword>
<dbReference type="PANTHER" id="PTHR43024">
    <property type="entry name" value="UDP-N-ACETYLMURAMOYL-TRIPEPTIDE--D-ALANYL-D-ALANINE LIGASE"/>
    <property type="match status" value="1"/>
</dbReference>
<dbReference type="Gene3D" id="3.40.1190.10">
    <property type="entry name" value="Mur-like, catalytic domain"/>
    <property type="match status" value="1"/>
</dbReference>
<keyword evidence="3" id="KW-0067">ATP-binding</keyword>
<sequence length="527" mass="58758">MISLLSLLAAFSFFIYRRMKRLLRYLQQDDYIPSRFVRWFVEKKAFDMRGSAVALCGGAISLLGWEATPWMALGYLVIGLMENNPEKSGKMPLKMTARAKRILWVASAMPALCFAMLLLLFYRFFPAWPAALLISQAVPLYLLAAVAVLSIDETRRQRRFMEEAKKRLLDVNPLVIGITGSYGKTTTKHFLSKLMQQSLGPTFFPGKGVNTPMGITREIRERLKDRTPYAVVEMAAYGKGSIHRLTKLTPPRGAILTIIGKAHLERFGSQEMIRKTKAELAEAVPEDGFLVLNGDDPLCRKIGLENPKKAVLYYGYSEDLGPLDLKMTLLKSGAAGTEVEFLWRGKPYTATVSLHGKPIIANLGSAFLTVCHLGADPAFVTALLPHLEAYDNRLQVRREGDITVLHDAYNSNPSGFKAAVDVLASVDGKRRILMTPGMIELAEEQEKENEEVAFASAKVADLALIVGETNREALKRGLLKGGMSPENILFFKGRDEAFHYLKDNRKEGDVLLIENDLLDLHEAKEAF</sequence>
<feature type="domain" description="Mur ligase C-terminal" evidence="5">
    <location>
        <begin position="393"/>
        <end position="513"/>
    </location>
</feature>
<dbReference type="Gene3D" id="3.90.190.20">
    <property type="entry name" value="Mur ligase, C-terminal domain"/>
    <property type="match status" value="1"/>
</dbReference>
<protein>
    <submittedName>
        <fullName evidence="7">UDP-N-acetylmuramoyl-tripeptide--D-alanyl-D-alanine ligase</fullName>
        <ecNumber evidence="7">6.3.2.10</ecNumber>
    </submittedName>
</protein>
<dbReference type="RefSeq" id="WP_098039198.1">
    <property type="nucleotide sequence ID" value="NZ_CWGJ01000027.1"/>
</dbReference>
<dbReference type="OrthoDB" id="9801978at2"/>
<dbReference type="InterPro" id="IPR013221">
    <property type="entry name" value="Mur_ligase_cen"/>
</dbReference>
<dbReference type="GO" id="GO:0047480">
    <property type="term" value="F:UDP-N-acetylmuramoyl-tripeptide-D-alanyl-D-alanine ligase activity"/>
    <property type="evidence" value="ECO:0007669"/>
    <property type="project" value="UniProtKB-EC"/>
</dbReference>
<dbReference type="InterPro" id="IPR036565">
    <property type="entry name" value="Mur-like_cat_sf"/>
</dbReference>
<proteinExistence type="predicted"/>
<evidence type="ECO:0000313" key="8">
    <source>
        <dbReference type="Proteomes" id="UP000220251"/>
    </source>
</evidence>
<dbReference type="PANTHER" id="PTHR43024:SF1">
    <property type="entry name" value="UDP-N-ACETYLMURAMOYL-TRIPEPTIDE--D-ALANYL-D-ALANINE LIGASE"/>
    <property type="match status" value="1"/>
</dbReference>
<dbReference type="Proteomes" id="UP000220251">
    <property type="component" value="Unassembled WGS sequence"/>
</dbReference>
<dbReference type="SUPFAM" id="SSF53623">
    <property type="entry name" value="MurD-like peptide ligases, catalytic domain"/>
    <property type="match status" value="1"/>
</dbReference>
<dbReference type="GO" id="GO:0005524">
    <property type="term" value="F:ATP binding"/>
    <property type="evidence" value="ECO:0007669"/>
    <property type="project" value="UniProtKB-KW"/>
</dbReference>
<evidence type="ECO:0000313" key="7">
    <source>
        <dbReference type="EMBL" id="CRX39328.1"/>
    </source>
</evidence>
<evidence type="ECO:0000256" key="3">
    <source>
        <dbReference type="ARBA" id="ARBA00022840"/>
    </source>
</evidence>
<evidence type="ECO:0000256" key="4">
    <source>
        <dbReference type="SAM" id="Phobius"/>
    </source>
</evidence>
<dbReference type="InterPro" id="IPR036615">
    <property type="entry name" value="Mur_ligase_C_dom_sf"/>
</dbReference>
<organism evidence="7 8">
    <name type="scientific">Estrella lausannensis</name>
    <dbReference type="NCBI Taxonomy" id="483423"/>
    <lineage>
        <taxon>Bacteria</taxon>
        <taxon>Pseudomonadati</taxon>
        <taxon>Chlamydiota</taxon>
        <taxon>Chlamydiia</taxon>
        <taxon>Parachlamydiales</taxon>
        <taxon>Candidatus Criblamydiaceae</taxon>
        <taxon>Estrella</taxon>
    </lineage>
</organism>
<accession>A0A0H5DSN7</accession>
<feature type="domain" description="Mur ligase central" evidence="6">
    <location>
        <begin position="178"/>
        <end position="368"/>
    </location>
</feature>
<dbReference type="InterPro" id="IPR051046">
    <property type="entry name" value="MurCDEF_CellWall_CoF430Synth"/>
</dbReference>
<evidence type="ECO:0000259" key="6">
    <source>
        <dbReference type="Pfam" id="PF08245"/>
    </source>
</evidence>